<accession>A0A4U0RII3</accession>
<comment type="caution">
    <text evidence="1">The sequence shown here is derived from an EMBL/GenBank/DDBJ whole genome shotgun (WGS) entry which is preliminary data.</text>
</comment>
<keyword evidence="2" id="KW-1185">Reference proteome</keyword>
<evidence type="ECO:0000313" key="1">
    <source>
        <dbReference type="EMBL" id="TJZ95493.1"/>
    </source>
</evidence>
<reference evidence="1 2" key="1">
    <citation type="submission" date="2019-04" db="EMBL/GenBank/DDBJ databases">
        <title>Streptomyces oryziradicis sp. nov., a novel actinomycete isolated from rhizosphere soil of rice (Oryza sativa L.).</title>
        <authorList>
            <person name="Li C."/>
        </authorList>
    </citation>
    <scope>NUCLEOTIDE SEQUENCE [LARGE SCALE GENOMIC DNA]</scope>
    <source>
        <strain evidence="1 2">NEAU-C40</strain>
    </source>
</reference>
<dbReference type="AlphaFoldDB" id="A0A4U0RII3"/>
<sequence>MIGCVENNHDHGRLRAHCVQGTGTPRPSLNVTTGPAIRHVARLNSKTRNGRHSDRTHPYIGLSEEALRGRRLALLQTALLEHAAAHNLHTIMTFHHRVEEAAAFAAKLPETAADLYADKVPDRAAWLVCAHLTANRSSQLPLCVQ</sequence>
<dbReference type="Proteomes" id="UP000305778">
    <property type="component" value="Unassembled WGS sequence"/>
</dbReference>
<evidence type="ECO:0000313" key="2">
    <source>
        <dbReference type="Proteomes" id="UP000305778"/>
    </source>
</evidence>
<proteinExistence type="predicted"/>
<name>A0A4U0RII3_9ACTN</name>
<organism evidence="1 2">
    <name type="scientific">Actinacidiphila oryziradicis</name>
    <dbReference type="NCBI Taxonomy" id="2571141"/>
    <lineage>
        <taxon>Bacteria</taxon>
        <taxon>Bacillati</taxon>
        <taxon>Actinomycetota</taxon>
        <taxon>Actinomycetes</taxon>
        <taxon>Kitasatosporales</taxon>
        <taxon>Streptomycetaceae</taxon>
        <taxon>Actinacidiphila</taxon>
    </lineage>
</organism>
<gene>
    <name evidence="1" type="ORF">FCI23_52070</name>
</gene>
<protein>
    <submittedName>
        <fullName evidence="1">Uncharacterized protein</fullName>
    </submittedName>
</protein>
<dbReference type="EMBL" id="SUMC01000181">
    <property type="protein sequence ID" value="TJZ95493.1"/>
    <property type="molecule type" value="Genomic_DNA"/>
</dbReference>